<sequence>MPKHKLIIGLTGGIGSGKTAASDYFQKIGINIIDADIVARAVVQPETAAWHQIKDYFGTEVLEANGQLNRAWLRKQIFANPEQRRWLESITHPAIRTEIIDQLGKVQSDYGILVSPLLLESGQNELVDRVLLIDVPTTLQRQRTQIRDNNSAAQVDAIIAAQMPRQARISRADDIIINDQSLEHLQQACQALHQQYLQLSQLK</sequence>
<dbReference type="PANTHER" id="PTHR10695">
    <property type="entry name" value="DEPHOSPHO-COA KINASE-RELATED"/>
    <property type="match status" value="1"/>
</dbReference>
<dbReference type="PROSITE" id="PS51219">
    <property type="entry name" value="DPCK"/>
    <property type="match status" value="1"/>
</dbReference>
<organism evidence="7 8">
    <name type="scientific">Oceanospirillum multiglobuliferum</name>
    <dbReference type="NCBI Taxonomy" id="64969"/>
    <lineage>
        <taxon>Bacteria</taxon>
        <taxon>Pseudomonadati</taxon>
        <taxon>Pseudomonadota</taxon>
        <taxon>Gammaproteobacteria</taxon>
        <taxon>Oceanospirillales</taxon>
        <taxon>Oceanospirillaceae</taxon>
        <taxon>Oceanospirillum</taxon>
    </lineage>
</organism>
<comment type="function">
    <text evidence="5">Catalyzes the phosphorylation of the 3'-hydroxyl group of dephosphocoenzyme A to form coenzyme A.</text>
</comment>
<evidence type="ECO:0000256" key="6">
    <source>
        <dbReference type="NCBIfam" id="TIGR00152"/>
    </source>
</evidence>
<evidence type="ECO:0000256" key="1">
    <source>
        <dbReference type="ARBA" id="ARBA00009018"/>
    </source>
</evidence>
<dbReference type="STRING" id="64969.SAMN02745127_00163"/>
<dbReference type="OrthoDB" id="9812943at2"/>
<evidence type="ECO:0000256" key="5">
    <source>
        <dbReference type="HAMAP-Rule" id="MF_00376"/>
    </source>
</evidence>
<comment type="subcellular location">
    <subcellularLocation>
        <location evidence="5">Cytoplasm</location>
    </subcellularLocation>
</comment>
<dbReference type="Proteomes" id="UP000191418">
    <property type="component" value="Unassembled WGS sequence"/>
</dbReference>
<evidence type="ECO:0000313" key="7">
    <source>
        <dbReference type="EMBL" id="OPX56103.1"/>
    </source>
</evidence>
<dbReference type="InterPro" id="IPR001977">
    <property type="entry name" value="Depp_CoAkinase"/>
</dbReference>
<feature type="binding site" evidence="5">
    <location>
        <begin position="15"/>
        <end position="20"/>
    </location>
    <ligand>
        <name>ATP</name>
        <dbReference type="ChEBI" id="CHEBI:30616"/>
    </ligand>
</feature>
<keyword evidence="3 5" id="KW-0067">ATP-binding</keyword>
<dbReference type="EMBL" id="MTSM01000005">
    <property type="protein sequence ID" value="OPX56103.1"/>
    <property type="molecule type" value="Genomic_DNA"/>
</dbReference>
<evidence type="ECO:0000256" key="3">
    <source>
        <dbReference type="ARBA" id="ARBA00022840"/>
    </source>
</evidence>
<dbReference type="RefSeq" id="WP_078743783.1">
    <property type="nucleotide sequence ID" value="NZ_FUXG01000001.1"/>
</dbReference>
<dbReference type="EC" id="2.7.1.24" evidence="5 6"/>
<keyword evidence="4 5" id="KW-0173">Coenzyme A biosynthesis</keyword>
<keyword evidence="5 7" id="KW-0418">Kinase</keyword>
<dbReference type="HAMAP" id="MF_00376">
    <property type="entry name" value="Dephospho_CoA_kinase"/>
    <property type="match status" value="1"/>
</dbReference>
<dbReference type="InterPro" id="IPR027417">
    <property type="entry name" value="P-loop_NTPase"/>
</dbReference>
<dbReference type="Gene3D" id="3.40.50.300">
    <property type="entry name" value="P-loop containing nucleotide triphosphate hydrolases"/>
    <property type="match status" value="1"/>
</dbReference>
<comment type="similarity">
    <text evidence="1 5">Belongs to the CoaE family.</text>
</comment>
<accession>A0A1T4KQ61</accession>
<keyword evidence="5" id="KW-0808">Transferase</keyword>
<evidence type="ECO:0000313" key="8">
    <source>
        <dbReference type="Proteomes" id="UP000191418"/>
    </source>
</evidence>
<keyword evidence="2 5" id="KW-0547">Nucleotide-binding</keyword>
<name>A0A1T4KQ61_9GAMM</name>
<dbReference type="UniPathway" id="UPA00241">
    <property type="reaction ID" value="UER00356"/>
</dbReference>
<evidence type="ECO:0000256" key="4">
    <source>
        <dbReference type="ARBA" id="ARBA00022993"/>
    </source>
</evidence>
<dbReference type="GO" id="GO:0004140">
    <property type="term" value="F:dephospho-CoA kinase activity"/>
    <property type="evidence" value="ECO:0007669"/>
    <property type="project" value="UniProtKB-UniRule"/>
</dbReference>
<dbReference type="GO" id="GO:0005524">
    <property type="term" value="F:ATP binding"/>
    <property type="evidence" value="ECO:0007669"/>
    <property type="project" value="UniProtKB-UniRule"/>
</dbReference>
<dbReference type="Pfam" id="PF01121">
    <property type="entry name" value="CoaE"/>
    <property type="match status" value="1"/>
</dbReference>
<keyword evidence="8" id="KW-1185">Reference proteome</keyword>
<reference evidence="7 8" key="1">
    <citation type="submission" date="2017-01" db="EMBL/GenBank/DDBJ databases">
        <title>Genome Sequencing of a Marine Spirillum, Oceanospirillum multiglobuliferum ATCC 33336, from Japan.</title>
        <authorList>
            <person name="Carney J.G."/>
            <person name="Trachtenberg A.M."/>
            <person name="Rheaume B.A."/>
            <person name="Linnane J.D."/>
            <person name="Pitts N.L."/>
            <person name="Mykles D.L."/>
            <person name="Maclea K.S."/>
        </authorList>
    </citation>
    <scope>NUCLEOTIDE SEQUENCE [LARGE SCALE GENOMIC DNA]</scope>
    <source>
        <strain evidence="7 8">ATCC 33336</strain>
    </source>
</reference>
<proteinExistence type="inferred from homology"/>
<dbReference type="CDD" id="cd02022">
    <property type="entry name" value="DPCK"/>
    <property type="match status" value="1"/>
</dbReference>
<dbReference type="PANTHER" id="PTHR10695:SF46">
    <property type="entry name" value="BIFUNCTIONAL COENZYME A SYNTHASE-RELATED"/>
    <property type="match status" value="1"/>
</dbReference>
<protein>
    <recommendedName>
        <fullName evidence="5 6">Dephospho-CoA kinase</fullName>
        <ecNumber evidence="5 6">2.7.1.24</ecNumber>
    </recommendedName>
    <alternativeName>
        <fullName evidence="5">Dephosphocoenzyme A kinase</fullName>
    </alternativeName>
</protein>
<comment type="caution">
    <text evidence="7">The sequence shown here is derived from an EMBL/GenBank/DDBJ whole genome shotgun (WGS) entry which is preliminary data.</text>
</comment>
<evidence type="ECO:0000256" key="2">
    <source>
        <dbReference type="ARBA" id="ARBA00022741"/>
    </source>
</evidence>
<gene>
    <name evidence="5" type="primary">coaE</name>
    <name evidence="7" type="ORF">BTE48_06030</name>
</gene>
<dbReference type="AlphaFoldDB" id="A0A1T4KQ61"/>
<dbReference type="GO" id="GO:0005737">
    <property type="term" value="C:cytoplasm"/>
    <property type="evidence" value="ECO:0007669"/>
    <property type="project" value="UniProtKB-SubCell"/>
</dbReference>
<dbReference type="GO" id="GO:0015937">
    <property type="term" value="P:coenzyme A biosynthetic process"/>
    <property type="evidence" value="ECO:0007669"/>
    <property type="project" value="UniProtKB-UniRule"/>
</dbReference>
<dbReference type="NCBIfam" id="TIGR00152">
    <property type="entry name" value="dephospho-CoA kinase"/>
    <property type="match status" value="1"/>
</dbReference>
<dbReference type="SUPFAM" id="SSF52540">
    <property type="entry name" value="P-loop containing nucleoside triphosphate hydrolases"/>
    <property type="match status" value="1"/>
</dbReference>
<keyword evidence="5" id="KW-0963">Cytoplasm</keyword>
<comment type="catalytic activity">
    <reaction evidence="5">
        <text>3'-dephospho-CoA + ATP = ADP + CoA + H(+)</text>
        <dbReference type="Rhea" id="RHEA:18245"/>
        <dbReference type="ChEBI" id="CHEBI:15378"/>
        <dbReference type="ChEBI" id="CHEBI:30616"/>
        <dbReference type="ChEBI" id="CHEBI:57287"/>
        <dbReference type="ChEBI" id="CHEBI:57328"/>
        <dbReference type="ChEBI" id="CHEBI:456216"/>
        <dbReference type="EC" id="2.7.1.24"/>
    </reaction>
</comment>
<comment type="pathway">
    <text evidence="5">Cofactor biosynthesis; coenzyme A biosynthesis; CoA from (R)-pantothenate: step 5/5.</text>
</comment>